<dbReference type="InterPro" id="IPR014284">
    <property type="entry name" value="RNA_pol_sigma-70_dom"/>
</dbReference>
<dbReference type="GO" id="GO:0006352">
    <property type="term" value="P:DNA-templated transcription initiation"/>
    <property type="evidence" value="ECO:0007669"/>
    <property type="project" value="InterPro"/>
</dbReference>
<dbReference type="InterPro" id="IPR036388">
    <property type="entry name" value="WH-like_DNA-bd_sf"/>
</dbReference>
<accession>A0A7K3WIS1</accession>
<evidence type="ECO:0000256" key="6">
    <source>
        <dbReference type="SAM" id="MobiDB-lite"/>
    </source>
</evidence>
<evidence type="ECO:0000313" key="10">
    <source>
        <dbReference type="Proteomes" id="UP000470470"/>
    </source>
</evidence>
<dbReference type="InterPro" id="IPR013324">
    <property type="entry name" value="RNA_pol_sigma_r3/r4-like"/>
</dbReference>
<evidence type="ECO:0000256" key="5">
    <source>
        <dbReference type="ARBA" id="ARBA00023163"/>
    </source>
</evidence>
<evidence type="ECO:0000256" key="1">
    <source>
        <dbReference type="ARBA" id="ARBA00010641"/>
    </source>
</evidence>
<feature type="domain" description="RNA polymerase sigma-70 region 2" evidence="7">
    <location>
        <begin position="14"/>
        <end position="78"/>
    </location>
</feature>
<dbReference type="Gene3D" id="1.10.1740.10">
    <property type="match status" value="1"/>
</dbReference>
<keyword evidence="10" id="KW-1185">Reference proteome</keyword>
<keyword evidence="5" id="KW-0804">Transcription</keyword>
<dbReference type="SUPFAM" id="SSF88946">
    <property type="entry name" value="Sigma2 domain of RNA polymerase sigma factors"/>
    <property type="match status" value="1"/>
</dbReference>
<dbReference type="Gene3D" id="1.10.10.10">
    <property type="entry name" value="Winged helix-like DNA-binding domain superfamily/Winged helix DNA-binding domain"/>
    <property type="match status" value="1"/>
</dbReference>
<sequence>MDREQSEAFDDFVAARRAAVLRTAVLLTGDRGRAEDLVQTAFFETYRRWRRLDDQRDPVAYVRKVLVTTHLSWLRRRSSSEAVVSELPDTGHAGHADGVVERDRMRTALATLPPRVRTTLVLRFYEDLSEAETARLMGCSVGTVKSQTARGLGRLRDHLQDTPAPDGASRQETH</sequence>
<dbReference type="InterPro" id="IPR007627">
    <property type="entry name" value="RNA_pol_sigma70_r2"/>
</dbReference>
<evidence type="ECO:0000313" key="9">
    <source>
        <dbReference type="EMBL" id="NEL56246.1"/>
    </source>
</evidence>
<evidence type="ECO:0000259" key="7">
    <source>
        <dbReference type="Pfam" id="PF04542"/>
    </source>
</evidence>
<gene>
    <name evidence="9" type="ORF">G1H19_19920</name>
</gene>
<dbReference type="AlphaFoldDB" id="A0A7K3WIS1"/>
<dbReference type="PANTHER" id="PTHR43133">
    <property type="entry name" value="RNA POLYMERASE ECF-TYPE SIGMA FACTO"/>
    <property type="match status" value="1"/>
</dbReference>
<keyword evidence="3" id="KW-0731">Sigma factor</keyword>
<name>A0A7K3WIS1_9ACTN</name>
<reference evidence="9 10" key="1">
    <citation type="submission" date="2020-02" db="EMBL/GenBank/DDBJ databases">
        <title>The whole genome sequence of CPCC 205119.</title>
        <authorList>
            <person name="Jiang Z."/>
        </authorList>
    </citation>
    <scope>NUCLEOTIDE SEQUENCE [LARGE SCALE GENOMIC DNA]</scope>
    <source>
        <strain evidence="9 10">CPCC 205119</strain>
    </source>
</reference>
<dbReference type="Pfam" id="PF04542">
    <property type="entry name" value="Sigma70_r2"/>
    <property type="match status" value="1"/>
</dbReference>
<evidence type="ECO:0000256" key="3">
    <source>
        <dbReference type="ARBA" id="ARBA00023082"/>
    </source>
</evidence>
<dbReference type="RefSeq" id="WP_162392317.1">
    <property type="nucleotide sequence ID" value="NZ_JAABOZ010000001.1"/>
</dbReference>
<evidence type="ECO:0000256" key="4">
    <source>
        <dbReference type="ARBA" id="ARBA00023125"/>
    </source>
</evidence>
<dbReference type="InterPro" id="IPR039425">
    <property type="entry name" value="RNA_pol_sigma-70-like"/>
</dbReference>
<dbReference type="InterPro" id="IPR013325">
    <property type="entry name" value="RNA_pol_sigma_r2"/>
</dbReference>
<dbReference type="NCBIfam" id="TIGR02937">
    <property type="entry name" value="sigma70-ECF"/>
    <property type="match status" value="1"/>
</dbReference>
<dbReference type="InterPro" id="IPR013249">
    <property type="entry name" value="RNA_pol_sigma70_r4_t2"/>
</dbReference>
<dbReference type="PANTHER" id="PTHR43133:SF50">
    <property type="entry name" value="ECF RNA POLYMERASE SIGMA FACTOR SIGM"/>
    <property type="match status" value="1"/>
</dbReference>
<comment type="similarity">
    <text evidence="1">Belongs to the sigma-70 factor family. ECF subfamily.</text>
</comment>
<dbReference type="CDD" id="cd06171">
    <property type="entry name" value="Sigma70_r4"/>
    <property type="match status" value="1"/>
</dbReference>
<feature type="domain" description="RNA polymerase sigma factor 70 region 4 type 2" evidence="8">
    <location>
        <begin position="103"/>
        <end position="155"/>
    </location>
</feature>
<dbReference type="Proteomes" id="UP000470470">
    <property type="component" value="Unassembled WGS sequence"/>
</dbReference>
<dbReference type="Pfam" id="PF08281">
    <property type="entry name" value="Sigma70_r4_2"/>
    <property type="match status" value="1"/>
</dbReference>
<dbReference type="GO" id="GO:0003677">
    <property type="term" value="F:DNA binding"/>
    <property type="evidence" value="ECO:0007669"/>
    <property type="project" value="UniProtKB-KW"/>
</dbReference>
<keyword evidence="2" id="KW-0805">Transcription regulation</keyword>
<dbReference type="GO" id="GO:0016987">
    <property type="term" value="F:sigma factor activity"/>
    <property type="evidence" value="ECO:0007669"/>
    <property type="project" value="UniProtKB-KW"/>
</dbReference>
<dbReference type="InterPro" id="IPR014325">
    <property type="entry name" value="RNA_pol_sigma-E_actinobac"/>
</dbReference>
<keyword evidence="4" id="KW-0238">DNA-binding</keyword>
<proteinExistence type="inferred from homology"/>
<comment type="caution">
    <text evidence="9">The sequence shown here is derived from an EMBL/GenBank/DDBJ whole genome shotgun (WGS) entry which is preliminary data.</text>
</comment>
<dbReference type="NCBIfam" id="TIGR02983">
    <property type="entry name" value="SigE-fam_strep"/>
    <property type="match status" value="1"/>
</dbReference>
<organism evidence="9 10">
    <name type="scientific">Goekera deserti</name>
    <dbReference type="NCBI Taxonomy" id="2497753"/>
    <lineage>
        <taxon>Bacteria</taxon>
        <taxon>Bacillati</taxon>
        <taxon>Actinomycetota</taxon>
        <taxon>Actinomycetes</taxon>
        <taxon>Geodermatophilales</taxon>
        <taxon>Geodermatophilaceae</taxon>
        <taxon>Goekera</taxon>
    </lineage>
</organism>
<evidence type="ECO:0000256" key="2">
    <source>
        <dbReference type="ARBA" id="ARBA00023015"/>
    </source>
</evidence>
<dbReference type="SUPFAM" id="SSF88659">
    <property type="entry name" value="Sigma3 and sigma4 domains of RNA polymerase sigma factors"/>
    <property type="match status" value="1"/>
</dbReference>
<protein>
    <submittedName>
        <fullName evidence="9">SigE family RNA polymerase sigma factor</fullName>
    </submittedName>
</protein>
<evidence type="ECO:0000259" key="8">
    <source>
        <dbReference type="Pfam" id="PF08281"/>
    </source>
</evidence>
<dbReference type="EMBL" id="JAAGWK010000031">
    <property type="protein sequence ID" value="NEL56246.1"/>
    <property type="molecule type" value="Genomic_DNA"/>
</dbReference>
<feature type="region of interest" description="Disordered" evidence="6">
    <location>
        <begin position="153"/>
        <end position="174"/>
    </location>
</feature>